<comment type="caution">
    <text evidence="1">The sequence shown here is derived from an EMBL/GenBank/DDBJ whole genome shotgun (WGS) entry which is preliminary data.</text>
</comment>
<proteinExistence type="predicted"/>
<sequence>AVCIRIEQYPAQPKNLISPKLSDLGLFKSPLAPDDVTSETHFQIWRREKMDFKNLFLKFMKNEVDRPHWTATPYLKVCFRRDVVWSQRRLWGQNECAHRFQYLK</sequence>
<dbReference type="AlphaFoldDB" id="A0AAN4ZAR6"/>
<keyword evidence="2" id="KW-1185">Reference proteome</keyword>
<organism evidence="1 2">
    <name type="scientific">Pristionchus mayeri</name>
    <dbReference type="NCBI Taxonomy" id="1317129"/>
    <lineage>
        <taxon>Eukaryota</taxon>
        <taxon>Metazoa</taxon>
        <taxon>Ecdysozoa</taxon>
        <taxon>Nematoda</taxon>
        <taxon>Chromadorea</taxon>
        <taxon>Rhabditida</taxon>
        <taxon>Rhabditina</taxon>
        <taxon>Diplogasteromorpha</taxon>
        <taxon>Diplogasteroidea</taxon>
        <taxon>Neodiplogasteridae</taxon>
        <taxon>Pristionchus</taxon>
    </lineage>
</organism>
<name>A0AAN4ZAR6_9BILA</name>
<dbReference type="EMBL" id="BTRK01000002">
    <property type="protein sequence ID" value="GMR35113.1"/>
    <property type="molecule type" value="Genomic_DNA"/>
</dbReference>
<protein>
    <submittedName>
        <fullName evidence="1">Uncharacterized protein</fullName>
    </submittedName>
</protein>
<gene>
    <name evidence="1" type="ORF">PMAYCL1PPCAC_05308</name>
</gene>
<reference evidence="2" key="1">
    <citation type="submission" date="2022-10" db="EMBL/GenBank/DDBJ databases">
        <title>Genome assembly of Pristionchus species.</title>
        <authorList>
            <person name="Yoshida K."/>
            <person name="Sommer R.J."/>
        </authorList>
    </citation>
    <scope>NUCLEOTIDE SEQUENCE [LARGE SCALE GENOMIC DNA]</scope>
    <source>
        <strain evidence="2">RS5460</strain>
    </source>
</reference>
<dbReference type="Proteomes" id="UP001328107">
    <property type="component" value="Unassembled WGS sequence"/>
</dbReference>
<evidence type="ECO:0000313" key="1">
    <source>
        <dbReference type="EMBL" id="GMR35113.1"/>
    </source>
</evidence>
<evidence type="ECO:0000313" key="2">
    <source>
        <dbReference type="Proteomes" id="UP001328107"/>
    </source>
</evidence>
<feature type="non-terminal residue" evidence="1">
    <location>
        <position position="1"/>
    </location>
</feature>
<accession>A0AAN4ZAR6</accession>